<dbReference type="PANTHER" id="PTHR23510:SF16">
    <property type="entry name" value="MAJOR FACILITATOR SUPERFAMILY (MFS) PROFILE DOMAIN-CONTAINING PROTEIN"/>
    <property type="match status" value="1"/>
</dbReference>
<dbReference type="AlphaFoldDB" id="A0A7M5UCY7"/>
<feature type="transmembrane region" description="Helical" evidence="5">
    <location>
        <begin position="61"/>
        <end position="81"/>
    </location>
</feature>
<feature type="transmembrane region" description="Helical" evidence="5">
    <location>
        <begin position="349"/>
        <end position="369"/>
    </location>
</feature>
<feature type="transmembrane region" description="Helical" evidence="5">
    <location>
        <begin position="251"/>
        <end position="272"/>
    </location>
</feature>
<feature type="domain" description="Major facilitator superfamily (MFS) profile" evidence="6">
    <location>
        <begin position="24"/>
        <end position="433"/>
    </location>
</feature>
<dbReference type="GO" id="GO:0022857">
    <property type="term" value="F:transmembrane transporter activity"/>
    <property type="evidence" value="ECO:0007669"/>
    <property type="project" value="InterPro"/>
</dbReference>
<feature type="transmembrane region" description="Helical" evidence="5">
    <location>
        <begin position="93"/>
        <end position="109"/>
    </location>
</feature>
<comment type="subcellular location">
    <subcellularLocation>
        <location evidence="1">Membrane</location>
        <topology evidence="1">Multi-pass membrane protein</topology>
    </subcellularLocation>
</comment>
<feature type="transmembrane region" description="Helical" evidence="5">
    <location>
        <begin position="413"/>
        <end position="430"/>
    </location>
</feature>
<dbReference type="Gene3D" id="1.20.1250.20">
    <property type="entry name" value="MFS general substrate transporter like domains"/>
    <property type="match status" value="1"/>
</dbReference>
<keyword evidence="8" id="KW-1185">Reference proteome</keyword>
<dbReference type="Proteomes" id="UP000594262">
    <property type="component" value="Unplaced"/>
</dbReference>
<dbReference type="EnsemblMetazoa" id="CLYHEMT009097.1">
    <property type="protein sequence ID" value="CLYHEMP009097.1"/>
    <property type="gene ID" value="CLYHEMG009097"/>
</dbReference>
<dbReference type="OrthoDB" id="6022223at2759"/>
<keyword evidence="2 5" id="KW-0812">Transmembrane</keyword>
<evidence type="ECO:0000256" key="1">
    <source>
        <dbReference type="ARBA" id="ARBA00004141"/>
    </source>
</evidence>
<evidence type="ECO:0000256" key="5">
    <source>
        <dbReference type="SAM" id="Phobius"/>
    </source>
</evidence>
<dbReference type="Pfam" id="PF07690">
    <property type="entry name" value="MFS_1"/>
    <property type="match status" value="1"/>
</dbReference>
<dbReference type="GO" id="GO:0016020">
    <property type="term" value="C:membrane"/>
    <property type="evidence" value="ECO:0007669"/>
    <property type="project" value="UniProtKB-SubCell"/>
</dbReference>
<dbReference type="InterPro" id="IPR020846">
    <property type="entry name" value="MFS_dom"/>
</dbReference>
<dbReference type="CDD" id="cd06174">
    <property type="entry name" value="MFS"/>
    <property type="match status" value="1"/>
</dbReference>
<keyword evidence="4 5" id="KW-0472">Membrane</keyword>
<feature type="transmembrane region" description="Helical" evidence="5">
    <location>
        <begin position="25"/>
        <end position="49"/>
    </location>
</feature>
<evidence type="ECO:0000256" key="3">
    <source>
        <dbReference type="ARBA" id="ARBA00022989"/>
    </source>
</evidence>
<accession>A0A7M5UCY7</accession>
<dbReference type="InterPro" id="IPR051068">
    <property type="entry name" value="MFS_Domain-Containing_Protein"/>
</dbReference>
<feature type="transmembrane region" description="Helical" evidence="5">
    <location>
        <begin position="284"/>
        <end position="304"/>
    </location>
</feature>
<dbReference type="InterPro" id="IPR011701">
    <property type="entry name" value="MFS"/>
</dbReference>
<sequence>SVAVSGETYAEFREADWLKKRCSTAWICIVYALIIGMEYSCISTSLLYYLQDDLKLQNPKLYYSLIMCLSALSASVSALISGKLFDKTRRLKLFMLVFTLLTLVGNLLYTMHVSVWFLVVGRFLCGLCDAAQPIISGEFSRLYEGPELTKKLSQYQALYAIGFLSGPAAPVMFGKIDIKICSWWTLNQNNFVGIFMALLTLVILLAILLGVHDLSIQDVAANTQSEMPINTSQPPSNSSFNLKSILKNLDLMLLILSSSFTNALAGMLELMINLTASDWFKWSLTRLGIVTCICVVIYTVLMLTVAHKVIQRYLKFLFLLCFPIHALCVIILMLPKITNIDHLYSQEAHLALCILTNTFTGLTISVLSRNLLFQMVPAGSASFSDGFRSTTQRIMGIVTFFLAAWAYDTSVVTSPILSLVLLMIAIILATRRKFRPEVCGVNQEHRLLLDENDNL</sequence>
<feature type="transmembrane region" description="Helical" evidence="5">
    <location>
        <begin position="157"/>
        <end position="176"/>
    </location>
</feature>
<dbReference type="PROSITE" id="PS50850">
    <property type="entry name" value="MFS"/>
    <property type="match status" value="1"/>
</dbReference>
<dbReference type="PANTHER" id="PTHR23510">
    <property type="entry name" value="INNER MEMBRANE TRANSPORT PROTEIN YAJR"/>
    <property type="match status" value="1"/>
</dbReference>
<name>A0A7M5UCY7_9CNID</name>
<evidence type="ECO:0000313" key="7">
    <source>
        <dbReference type="EnsemblMetazoa" id="CLYHEMP009097.1"/>
    </source>
</evidence>
<evidence type="ECO:0000313" key="8">
    <source>
        <dbReference type="Proteomes" id="UP000594262"/>
    </source>
</evidence>
<proteinExistence type="predicted"/>
<dbReference type="InterPro" id="IPR036259">
    <property type="entry name" value="MFS_trans_sf"/>
</dbReference>
<dbReference type="SUPFAM" id="SSF103473">
    <property type="entry name" value="MFS general substrate transporter"/>
    <property type="match status" value="1"/>
</dbReference>
<evidence type="ECO:0000256" key="4">
    <source>
        <dbReference type="ARBA" id="ARBA00023136"/>
    </source>
</evidence>
<feature type="transmembrane region" description="Helical" evidence="5">
    <location>
        <begin position="316"/>
        <end position="337"/>
    </location>
</feature>
<feature type="transmembrane region" description="Helical" evidence="5">
    <location>
        <begin position="191"/>
        <end position="211"/>
    </location>
</feature>
<protein>
    <recommendedName>
        <fullName evidence="6">Major facilitator superfamily (MFS) profile domain-containing protein</fullName>
    </recommendedName>
</protein>
<evidence type="ECO:0000256" key="2">
    <source>
        <dbReference type="ARBA" id="ARBA00022692"/>
    </source>
</evidence>
<organism evidence="7 8">
    <name type="scientific">Clytia hemisphaerica</name>
    <dbReference type="NCBI Taxonomy" id="252671"/>
    <lineage>
        <taxon>Eukaryota</taxon>
        <taxon>Metazoa</taxon>
        <taxon>Cnidaria</taxon>
        <taxon>Hydrozoa</taxon>
        <taxon>Hydroidolina</taxon>
        <taxon>Leptothecata</taxon>
        <taxon>Obeliida</taxon>
        <taxon>Clytiidae</taxon>
        <taxon>Clytia</taxon>
    </lineage>
</organism>
<keyword evidence="3 5" id="KW-1133">Transmembrane helix</keyword>
<evidence type="ECO:0000259" key="6">
    <source>
        <dbReference type="PROSITE" id="PS50850"/>
    </source>
</evidence>
<reference evidence="7" key="1">
    <citation type="submission" date="2021-01" db="UniProtKB">
        <authorList>
            <consortium name="EnsemblMetazoa"/>
        </authorList>
    </citation>
    <scope>IDENTIFICATION</scope>
</reference>